<reference evidence="1" key="1">
    <citation type="submission" date="2014-07" db="EMBL/GenBank/DDBJ databases">
        <authorList>
            <person name="Monot Marc"/>
        </authorList>
    </citation>
    <scope>NUCLEOTIDE SEQUENCE</scope>
    <source>
        <strain evidence="1">7032994</strain>
    </source>
</reference>
<dbReference type="InterPro" id="IPR013321">
    <property type="entry name" value="Arc_rbn_hlx_hlx"/>
</dbReference>
<protein>
    <submittedName>
        <fullName evidence="1">Uncharacterized protein</fullName>
    </submittedName>
</protein>
<dbReference type="AlphaFoldDB" id="A0A069A441"/>
<dbReference type="EMBL" id="LK932391">
    <property type="protein sequence ID" value="CDS85674.1"/>
    <property type="molecule type" value="Genomic_DNA"/>
</dbReference>
<dbReference type="SUPFAM" id="SSF47598">
    <property type="entry name" value="Ribbon-helix-helix"/>
    <property type="match status" value="1"/>
</dbReference>
<name>A0A069A441_CLODI</name>
<sequence length="47" mass="5594">MEIEQATIRLPRELKDKLLKQAKVKGYTLKDMIVFILKDYLQNISQE</sequence>
<dbReference type="Gene3D" id="1.10.1220.10">
    <property type="entry name" value="Met repressor-like"/>
    <property type="match status" value="1"/>
</dbReference>
<organism evidence="1">
    <name type="scientific">Clostridioides difficile</name>
    <name type="common">Peptoclostridium difficile</name>
    <dbReference type="NCBI Taxonomy" id="1496"/>
    <lineage>
        <taxon>Bacteria</taxon>
        <taxon>Bacillati</taxon>
        <taxon>Bacillota</taxon>
        <taxon>Clostridia</taxon>
        <taxon>Peptostreptococcales</taxon>
        <taxon>Peptostreptococcaceae</taxon>
        <taxon>Clostridioides</taxon>
    </lineage>
</organism>
<evidence type="ECO:0000313" key="1">
    <source>
        <dbReference type="EMBL" id="CDS85674.1"/>
    </source>
</evidence>
<dbReference type="GO" id="GO:0006355">
    <property type="term" value="P:regulation of DNA-templated transcription"/>
    <property type="evidence" value="ECO:0007669"/>
    <property type="project" value="InterPro"/>
</dbReference>
<accession>A0A069A441</accession>
<dbReference type="RefSeq" id="WP_021362431.1">
    <property type="nucleotide sequence ID" value="NZ_BIQW01000021.1"/>
</dbReference>
<dbReference type="InterPro" id="IPR010985">
    <property type="entry name" value="Ribbon_hlx_hlx"/>
</dbReference>
<proteinExistence type="predicted"/>
<gene>
    <name evidence="1" type="ORF">BN1097_530058</name>
</gene>